<evidence type="ECO:0000259" key="1">
    <source>
        <dbReference type="Pfam" id="PF02931"/>
    </source>
</evidence>
<dbReference type="InterPro" id="IPR036734">
    <property type="entry name" value="Neur_chan_lig-bd_sf"/>
</dbReference>
<accession>A0A5K3EFY0</accession>
<dbReference type="Gene3D" id="2.70.170.10">
    <property type="entry name" value="Neurotransmitter-gated ion-channel ligand-binding domain"/>
    <property type="match status" value="1"/>
</dbReference>
<dbReference type="GO" id="GO:0016020">
    <property type="term" value="C:membrane"/>
    <property type="evidence" value="ECO:0007669"/>
    <property type="project" value="InterPro"/>
</dbReference>
<proteinExistence type="predicted"/>
<protein>
    <submittedName>
        <fullName evidence="2">Neur_chan_LBD domain-containing protein</fullName>
    </submittedName>
</protein>
<reference evidence="2" key="1">
    <citation type="submission" date="2019-11" db="UniProtKB">
        <authorList>
            <consortium name="WormBaseParasite"/>
        </authorList>
    </citation>
    <scope>IDENTIFICATION</scope>
</reference>
<name>A0A5K3EFY0_MESCO</name>
<dbReference type="FunFam" id="2.70.170.10:FF:000053">
    <property type="entry name" value="Predicted protein"/>
    <property type="match status" value="1"/>
</dbReference>
<evidence type="ECO:0000313" key="2">
    <source>
        <dbReference type="WBParaSite" id="MCU_000247-RB"/>
    </source>
</evidence>
<dbReference type="Pfam" id="PF02931">
    <property type="entry name" value="Neur_chan_LBD"/>
    <property type="match status" value="1"/>
</dbReference>
<sequence length="248" mass="29393">SREEKTCALNKGSNDQPRRQVYLCVIFLKIGEIDTIKEQYAADVLIKAKWRETEMDAAETVEYDWMKSWSPKLYIENTIGETREQLHRIITFNEFGHAFLVEKRRVSGVFLENLELNHFPFDVQDLTITIASNLPSSEIRLVNDPDEPHRINKQSFVDEQEWYLYKHIETEQHELANEYEEHASAHPTLSVKCRAARRPAYFIWNIFLVTACKRRRLMCAKDIKYLERIKCQMKKKGIRQHRTLDQST</sequence>
<dbReference type="WBParaSite" id="MCU_000247-RB">
    <property type="protein sequence ID" value="MCU_000247-RB"/>
    <property type="gene ID" value="MCU_000247"/>
</dbReference>
<dbReference type="GO" id="GO:0004888">
    <property type="term" value="F:transmembrane signaling receptor activity"/>
    <property type="evidence" value="ECO:0007669"/>
    <property type="project" value="InterPro"/>
</dbReference>
<dbReference type="PANTHER" id="PTHR18945">
    <property type="entry name" value="NEUROTRANSMITTER GATED ION CHANNEL"/>
    <property type="match status" value="1"/>
</dbReference>
<dbReference type="InterPro" id="IPR006202">
    <property type="entry name" value="Neur_chan_lig-bd"/>
</dbReference>
<dbReference type="SUPFAM" id="SSF63712">
    <property type="entry name" value="Nicotinic receptor ligand binding domain-like"/>
    <property type="match status" value="1"/>
</dbReference>
<dbReference type="InterPro" id="IPR006201">
    <property type="entry name" value="Neur_channel"/>
</dbReference>
<dbReference type="AlphaFoldDB" id="A0A5K3EFY0"/>
<feature type="domain" description="Neurotransmitter-gated ion-channel ligand-binding" evidence="1">
    <location>
        <begin position="16"/>
        <end position="190"/>
    </location>
</feature>
<dbReference type="GO" id="GO:0005230">
    <property type="term" value="F:extracellular ligand-gated monoatomic ion channel activity"/>
    <property type="evidence" value="ECO:0007669"/>
    <property type="project" value="InterPro"/>
</dbReference>
<organism evidence="2">
    <name type="scientific">Mesocestoides corti</name>
    <name type="common">Flatworm</name>
    <dbReference type="NCBI Taxonomy" id="53468"/>
    <lineage>
        <taxon>Eukaryota</taxon>
        <taxon>Metazoa</taxon>
        <taxon>Spiralia</taxon>
        <taxon>Lophotrochozoa</taxon>
        <taxon>Platyhelminthes</taxon>
        <taxon>Cestoda</taxon>
        <taxon>Eucestoda</taxon>
        <taxon>Cyclophyllidea</taxon>
        <taxon>Mesocestoididae</taxon>
        <taxon>Mesocestoides</taxon>
    </lineage>
</organism>